<dbReference type="Proteomes" id="UP001195769">
    <property type="component" value="Unassembled WGS sequence"/>
</dbReference>
<sequence length="270" mass="30193">MVSPIPAGNAQPHMETSTRTPLNHFNALTTACILLEHIQTLERLRDETQHRVEAKRQRLHFLEAFTPNRRLRDALSESIVIQQHMRDTPTPTRSSHFPSPRLRGLYDVHGPGCINQDSLQTTADFSPLSLVGLSIYGSDHEVVFEHDDDEALLCTSADEAVEDYAESRDGSKEYSDQLNFLTSPFQLVPSSSGITLKAQEPDRVSPPRQASHRYRSIAHGKKSLSGVKGQGLIRRGSSKRTSAGQSRAKRALRRILHHKKSGVDAIKFQM</sequence>
<keyword evidence="3" id="KW-1185">Reference proteome</keyword>
<dbReference type="AlphaFoldDB" id="A0AAD4HFQ8"/>
<name>A0AAD4HFQ8_9AGAM</name>
<reference evidence="2" key="1">
    <citation type="journal article" date="2020" name="New Phytol.">
        <title>Comparative genomics reveals dynamic genome evolution in host specialist ectomycorrhizal fungi.</title>
        <authorList>
            <person name="Lofgren L.A."/>
            <person name="Nguyen N.H."/>
            <person name="Vilgalys R."/>
            <person name="Ruytinx J."/>
            <person name="Liao H.L."/>
            <person name="Branco S."/>
            <person name="Kuo A."/>
            <person name="LaButti K."/>
            <person name="Lipzen A."/>
            <person name="Andreopoulos W."/>
            <person name="Pangilinan J."/>
            <person name="Riley R."/>
            <person name="Hundley H."/>
            <person name="Na H."/>
            <person name="Barry K."/>
            <person name="Grigoriev I.V."/>
            <person name="Stajich J.E."/>
            <person name="Kennedy P.G."/>
        </authorList>
    </citation>
    <scope>NUCLEOTIDE SEQUENCE</scope>
    <source>
        <strain evidence="2">FC203</strain>
    </source>
</reference>
<evidence type="ECO:0000313" key="2">
    <source>
        <dbReference type="EMBL" id="KAG1894913.1"/>
    </source>
</evidence>
<organism evidence="2 3">
    <name type="scientific">Suillus fuscotomentosus</name>
    <dbReference type="NCBI Taxonomy" id="1912939"/>
    <lineage>
        <taxon>Eukaryota</taxon>
        <taxon>Fungi</taxon>
        <taxon>Dikarya</taxon>
        <taxon>Basidiomycota</taxon>
        <taxon>Agaricomycotina</taxon>
        <taxon>Agaricomycetes</taxon>
        <taxon>Agaricomycetidae</taxon>
        <taxon>Boletales</taxon>
        <taxon>Suillineae</taxon>
        <taxon>Suillaceae</taxon>
        <taxon>Suillus</taxon>
    </lineage>
</organism>
<comment type="caution">
    <text evidence="2">The sequence shown here is derived from an EMBL/GenBank/DDBJ whole genome shotgun (WGS) entry which is preliminary data.</text>
</comment>
<proteinExistence type="predicted"/>
<feature type="region of interest" description="Disordered" evidence="1">
    <location>
        <begin position="223"/>
        <end position="249"/>
    </location>
</feature>
<feature type="region of interest" description="Disordered" evidence="1">
    <location>
        <begin position="1"/>
        <end position="20"/>
    </location>
</feature>
<dbReference type="GeneID" id="64657169"/>
<accession>A0AAD4HFQ8</accession>
<evidence type="ECO:0000256" key="1">
    <source>
        <dbReference type="SAM" id="MobiDB-lite"/>
    </source>
</evidence>
<evidence type="ECO:0000313" key="3">
    <source>
        <dbReference type="Proteomes" id="UP001195769"/>
    </source>
</evidence>
<dbReference type="EMBL" id="JABBWK010000073">
    <property type="protein sequence ID" value="KAG1894913.1"/>
    <property type="molecule type" value="Genomic_DNA"/>
</dbReference>
<gene>
    <name evidence="2" type="ORF">F5891DRAFT_1060431</name>
</gene>
<dbReference type="RefSeq" id="XP_041220489.1">
    <property type="nucleotide sequence ID" value="XM_041362871.1"/>
</dbReference>
<protein>
    <submittedName>
        <fullName evidence="2">Uncharacterized protein</fullName>
    </submittedName>
</protein>